<evidence type="ECO:0000256" key="1">
    <source>
        <dbReference type="ARBA" id="ARBA00006594"/>
    </source>
</evidence>
<dbReference type="GO" id="GO:0032259">
    <property type="term" value="P:methylation"/>
    <property type="evidence" value="ECO:0007669"/>
    <property type="project" value="UniProtKB-KW"/>
</dbReference>
<dbReference type="InterPro" id="IPR002052">
    <property type="entry name" value="DNA_methylase_N6_adenine_CS"/>
</dbReference>
<evidence type="ECO:0000256" key="4">
    <source>
        <dbReference type="ARBA" id="ARBA00022679"/>
    </source>
</evidence>
<dbReference type="GO" id="GO:0006298">
    <property type="term" value="P:mismatch repair"/>
    <property type="evidence" value="ECO:0007669"/>
    <property type="project" value="TreeGrafter"/>
</dbReference>
<name>A0A6C0I698_9ZZZZ</name>
<dbReference type="GO" id="GO:0009307">
    <property type="term" value="P:DNA restriction-modification system"/>
    <property type="evidence" value="ECO:0007669"/>
    <property type="project" value="InterPro"/>
</dbReference>
<protein>
    <recommendedName>
        <fullName evidence="2">site-specific DNA-methyltransferase (adenine-specific)</fullName>
        <ecNumber evidence="2">2.1.1.72</ecNumber>
    </recommendedName>
</protein>
<keyword evidence="3" id="KW-0489">Methyltransferase</keyword>
<reference evidence="7" key="1">
    <citation type="journal article" date="2020" name="Nature">
        <title>Giant virus diversity and host interactions through global metagenomics.</title>
        <authorList>
            <person name="Schulz F."/>
            <person name="Roux S."/>
            <person name="Paez-Espino D."/>
            <person name="Jungbluth S."/>
            <person name="Walsh D.A."/>
            <person name="Denef V.J."/>
            <person name="McMahon K.D."/>
            <person name="Konstantinidis K.T."/>
            <person name="Eloe-Fadrosh E.A."/>
            <person name="Kyrpides N.C."/>
            <person name="Woyke T."/>
        </authorList>
    </citation>
    <scope>NUCLEOTIDE SEQUENCE</scope>
    <source>
        <strain evidence="7">GVMAG-M-3300023184-50</strain>
    </source>
</reference>
<dbReference type="EC" id="2.1.1.72" evidence="2"/>
<dbReference type="AlphaFoldDB" id="A0A6C0I698"/>
<comment type="catalytic activity">
    <reaction evidence="6">
        <text>a 2'-deoxyadenosine in DNA + S-adenosyl-L-methionine = an N(6)-methyl-2'-deoxyadenosine in DNA + S-adenosyl-L-homocysteine + H(+)</text>
        <dbReference type="Rhea" id="RHEA:15197"/>
        <dbReference type="Rhea" id="RHEA-COMP:12418"/>
        <dbReference type="Rhea" id="RHEA-COMP:12419"/>
        <dbReference type="ChEBI" id="CHEBI:15378"/>
        <dbReference type="ChEBI" id="CHEBI:57856"/>
        <dbReference type="ChEBI" id="CHEBI:59789"/>
        <dbReference type="ChEBI" id="CHEBI:90615"/>
        <dbReference type="ChEBI" id="CHEBI:90616"/>
        <dbReference type="EC" id="2.1.1.72"/>
    </reaction>
</comment>
<dbReference type="InterPro" id="IPR012263">
    <property type="entry name" value="M_m6A_EcoRV"/>
</dbReference>
<dbReference type="SUPFAM" id="SSF53335">
    <property type="entry name" value="S-adenosyl-L-methionine-dependent methyltransferases"/>
    <property type="match status" value="1"/>
</dbReference>
<evidence type="ECO:0000256" key="2">
    <source>
        <dbReference type="ARBA" id="ARBA00011900"/>
    </source>
</evidence>
<evidence type="ECO:0000313" key="7">
    <source>
        <dbReference type="EMBL" id="QHT88312.1"/>
    </source>
</evidence>
<evidence type="ECO:0000256" key="3">
    <source>
        <dbReference type="ARBA" id="ARBA00022603"/>
    </source>
</evidence>
<keyword evidence="4" id="KW-0808">Transferase</keyword>
<dbReference type="InterPro" id="IPR029063">
    <property type="entry name" value="SAM-dependent_MTases_sf"/>
</dbReference>
<organism evidence="7">
    <name type="scientific">viral metagenome</name>
    <dbReference type="NCBI Taxonomy" id="1070528"/>
    <lineage>
        <taxon>unclassified sequences</taxon>
        <taxon>metagenomes</taxon>
        <taxon>organismal metagenomes</taxon>
    </lineage>
</organism>
<dbReference type="EMBL" id="MN740114">
    <property type="protein sequence ID" value="QHT88312.1"/>
    <property type="molecule type" value="Genomic_DNA"/>
</dbReference>
<dbReference type="PROSITE" id="PS00092">
    <property type="entry name" value="N6_MTASE"/>
    <property type="match status" value="1"/>
</dbReference>
<dbReference type="GO" id="GO:0009007">
    <property type="term" value="F:site-specific DNA-methyltransferase (adenine-specific) activity"/>
    <property type="evidence" value="ECO:0007669"/>
    <property type="project" value="UniProtKB-EC"/>
</dbReference>
<dbReference type="GO" id="GO:1904047">
    <property type="term" value="F:S-adenosyl-L-methionine binding"/>
    <property type="evidence" value="ECO:0007669"/>
    <property type="project" value="TreeGrafter"/>
</dbReference>
<dbReference type="PIRSF" id="PIRSF000398">
    <property type="entry name" value="M_m6A_EcoRV"/>
    <property type="match status" value="1"/>
</dbReference>
<dbReference type="Pfam" id="PF02086">
    <property type="entry name" value="MethyltransfD12"/>
    <property type="match status" value="1"/>
</dbReference>
<dbReference type="InterPro" id="IPR012327">
    <property type="entry name" value="MeTrfase_D12"/>
</dbReference>
<keyword evidence="5" id="KW-0949">S-adenosyl-L-methionine</keyword>
<sequence>MDSMASPLRYPGGKSRAVKLLWVFLKKEYPDTTEIASPFFGGGSFELKCASTGITVYGNDLFEPVSTFWQVLKTQPIQLVQMIEMFRPLSKAEFYRQRQYITTEKDPVLRAAYFFAINRCSFSGSTYSGGFSQQAADGRFTESCVERVRMTNMQNIESVTNLDFEDFIKEHPTKVLFLDPPYLIKNYLYGRDGDLHHDFDHKRLATLLKTRTKWILCYNDCPEIREMYSGCRFQSVNWSYGMNTTKKSCEVLIFPAKEGI</sequence>
<dbReference type="PANTHER" id="PTHR30481:SF2">
    <property type="entry name" value="SITE-SPECIFIC DNA-METHYLTRANSFERASE (ADENINE-SPECIFIC)"/>
    <property type="match status" value="1"/>
</dbReference>
<accession>A0A6C0I698</accession>
<comment type="similarity">
    <text evidence="1">Belongs to the N(4)/N(6)-methyltransferase family.</text>
</comment>
<dbReference type="Gene3D" id="1.10.1020.10">
    <property type="entry name" value="Adenine-specific Methyltransferase, Domain 2"/>
    <property type="match status" value="1"/>
</dbReference>
<dbReference type="InterPro" id="IPR023095">
    <property type="entry name" value="Ade_MeTrfase_dom_2"/>
</dbReference>
<dbReference type="Gene3D" id="3.40.50.150">
    <property type="entry name" value="Vaccinia Virus protein VP39"/>
    <property type="match status" value="1"/>
</dbReference>
<evidence type="ECO:0000256" key="6">
    <source>
        <dbReference type="ARBA" id="ARBA00047942"/>
    </source>
</evidence>
<dbReference type="PANTHER" id="PTHR30481">
    <property type="entry name" value="DNA ADENINE METHYLASE"/>
    <property type="match status" value="1"/>
</dbReference>
<dbReference type="GO" id="GO:0043565">
    <property type="term" value="F:sequence-specific DNA binding"/>
    <property type="evidence" value="ECO:0007669"/>
    <property type="project" value="TreeGrafter"/>
</dbReference>
<evidence type="ECO:0000256" key="5">
    <source>
        <dbReference type="ARBA" id="ARBA00022691"/>
    </source>
</evidence>
<proteinExistence type="inferred from homology"/>